<comment type="caution">
    <text evidence="1">The sequence shown here is derived from an EMBL/GenBank/DDBJ whole genome shotgun (WGS) entry which is preliminary data.</text>
</comment>
<evidence type="ECO:0000313" key="1">
    <source>
        <dbReference type="EMBL" id="MCI42276.1"/>
    </source>
</evidence>
<protein>
    <submittedName>
        <fullName evidence="1">Uncharacterized protein</fullName>
    </submittedName>
</protein>
<evidence type="ECO:0000313" key="2">
    <source>
        <dbReference type="Proteomes" id="UP000265520"/>
    </source>
</evidence>
<sequence>IGGVEEPTEAVKAVAVLFGGQIGHSLMIRNIGQYLFISLEVGLAQHMPREEKQPSVVPWLSE</sequence>
<organism evidence="1 2">
    <name type="scientific">Trifolium medium</name>
    <dbReference type="NCBI Taxonomy" id="97028"/>
    <lineage>
        <taxon>Eukaryota</taxon>
        <taxon>Viridiplantae</taxon>
        <taxon>Streptophyta</taxon>
        <taxon>Embryophyta</taxon>
        <taxon>Tracheophyta</taxon>
        <taxon>Spermatophyta</taxon>
        <taxon>Magnoliopsida</taxon>
        <taxon>eudicotyledons</taxon>
        <taxon>Gunneridae</taxon>
        <taxon>Pentapetalae</taxon>
        <taxon>rosids</taxon>
        <taxon>fabids</taxon>
        <taxon>Fabales</taxon>
        <taxon>Fabaceae</taxon>
        <taxon>Papilionoideae</taxon>
        <taxon>50 kb inversion clade</taxon>
        <taxon>NPAAA clade</taxon>
        <taxon>Hologalegina</taxon>
        <taxon>IRL clade</taxon>
        <taxon>Trifolieae</taxon>
        <taxon>Trifolium</taxon>
    </lineage>
</organism>
<dbReference type="AlphaFoldDB" id="A0A392S328"/>
<accession>A0A392S328</accession>
<name>A0A392S328_9FABA</name>
<dbReference type="Proteomes" id="UP000265520">
    <property type="component" value="Unassembled WGS sequence"/>
</dbReference>
<feature type="non-terminal residue" evidence="1">
    <location>
        <position position="1"/>
    </location>
</feature>
<keyword evidence="2" id="KW-1185">Reference proteome</keyword>
<reference evidence="1 2" key="1">
    <citation type="journal article" date="2018" name="Front. Plant Sci.">
        <title>Red Clover (Trifolium pratense) and Zigzag Clover (T. medium) - A Picture of Genomic Similarities and Differences.</title>
        <authorList>
            <person name="Dluhosova J."/>
            <person name="Istvanek J."/>
            <person name="Nedelnik J."/>
            <person name="Repkova J."/>
        </authorList>
    </citation>
    <scope>NUCLEOTIDE SEQUENCE [LARGE SCALE GENOMIC DNA]</scope>
    <source>
        <strain evidence="2">cv. 10/8</strain>
        <tissue evidence="1">Leaf</tissue>
    </source>
</reference>
<proteinExistence type="predicted"/>
<dbReference type="EMBL" id="LXQA010302498">
    <property type="protein sequence ID" value="MCI42276.1"/>
    <property type="molecule type" value="Genomic_DNA"/>
</dbReference>